<evidence type="ECO:0000256" key="1">
    <source>
        <dbReference type="SAM" id="MobiDB-lite"/>
    </source>
</evidence>
<evidence type="ECO:0000313" key="2">
    <source>
        <dbReference type="EMBL" id="SVA69937.1"/>
    </source>
</evidence>
<proteinExistence type="predicted"/>
<protein>
    <submittedName>
        <fullName evidence="2">Uncharacterized protein</fullName>
    </submittedName>
</protein>
<reference evidence="2" key="1">
    <citation type="submission" date="2018-05" db="EMBL/GenBank/DDBJ databases">
        <authorList>
            <person name="Lanie J.A."/>
            <person name="Ng W.-L."/>
            <person name="Kazmierczak K.M."/>
            <person name="Andrzejewski T.M."/>
            <person name="Davidsen T.M."/>
            <person name="Wayne K.J."/>
            <person name="Tettelin H."/>
            <person name="Glass J.I."/>
            <person name="Rusch D."/>
            <person name="Podicherti R."/>
            <person name="Tsui H.-C.T."/>
            <person name="Winkler M.E."/>
        </authorList>
    </citation>
    <scope>NUCLEOTIDE SEQUENCE</scope>
</reference>
<feature type="region of interest" description="Disordered" evidence="1">
    <location>
        <begin position="51"/>
        <end position="93"/>
    </location>
</feature>
<organism evidence="2">
    <name type="scientific">marine metagenome</name>
    <dbReference type="NCBI Taxonomy" id="408172"/>
    <lineage>
        <taxon>unclassified sequences</taxon>
        <taxon>metagenomes</taxon>
        <taxon>ecological metagenomes</taxon>
    </lineage>
</organism>
<feature type="compositionally biased region" description="Polar residues" evidence="1">
    <location>
        <begin position="51"/>
        <end position="72"/>
    </location>
</feature>
<dbReference type="EMBL" id="UINC01016877">
    <property type="protein sequence ID" value="SVA69937.1"/>
    <property type="molecule type" value="Genomic_DNA"/>
</dbReference>
<sequence length="130" mass="14129">MLPGDVLAKLDAMDDYDRMLAFDRIGKDHRMSAAEVEAHYSAWKSGGSVPSTFTKAESGPSVPSGQTANYIQDASRYRPSYDPSKEGRSRQSQIEQAVMCPMCNSALGIPSTRPIKVTCPNCMAESTFTA</sequence>
<name>A0A381Y0G3_9ZZZZ</name>
<gene>
    <name evidence="2" type="ORF">METZ01_LOCUS122791</name>
</gene>
<accession>A0A381Y0G3</accession>
<dbReference type="AlphaFoldDB" id="A0A381Y0G3"/>